<feature type="transmembrane region" description="Helical" evidence="15">
    <location>
        <begin position="517"/>
        <end position="540"/>
    </location>
</feature>
<feature type="domain" description="FeoB-type G" evidence="16">
    <location>
        <begin position="1"/>
        <end position="160"/>
    </location>
</feature>
<dbReference type="EMBL" id="CP030759">
    <property type="protein sequence ID" value="AXA36619.1"/>
    <property type="molecule type" value="Genomic_DNA"/>
</dbReference>
<dbReference type="Proteomes" id="UP000262583">
    <property type="component" value="Chromosome"/>
</dbReference>
<feature type="transmembrane region" description="Helical" evidence="15">
    <location>
        <begin position="560"/>
        <end position="582"/>
    </location>
</feature>
<dbReference type="PANTHER" id="PTHR43185">
    <property type="entry name" value="FERROUS IRON TRANSPORT PROTEIN B"/>
    <property type="match status" value="1"/>
</dbReference>
<dbReference type="Pfam" id="PF07664">
    <property type="entry name" value="FeoB_C"/>
    <property type="match status" value="1"/>
</dbReference>
<sequence length="620" mass="68787">MLLIVGPPNVGKSLIFNRLTGRHVSVSNYPGTTVDISTGTSPFLPGYELRDTPGAYSLVPISEEERIAREMILSEPQAIIVQVVDAKNLRRMLPFTLELLELRRKVILVLNLMDEARRLGVSIDSTQLGEELGIPVVETVATTGEGMDRLCAVIRDGISQLPPVPPIDYPPRVRSVLREYAANVLPEGKPLPPPAQIVGPELLDELELEERTQFELELRLARQRYADSVLAEVASFPIPSSSTFAGVLNRLTMNVWTAVPIAFAVLYFGVYQFVGQFGAGTLVDFLENDLYETYVTPWLTAWVERLIPWPVLQDLFVHDYGVFTLGLRYAIALILPIVGTFFIMFSILEDSGYLPRLALLLDRVFKKLGLNGRAVIPIILGFGCGTMATVVTRILETRRERIIATLLLGFAIPCSAQLGVILAMVSTHHQIFIAWCVLMTIIFLALGMIAARTVPGRAPAFYLEIPPLRMPRLSNVLMKTYSRMYWYFIEILPLFLFASVIIWVGTLTGLFQAVIKLIVPIIGLMGLPAEAASAFLFGFFRRDYGAAGLLDLLNHGQLNPRQIFVSVLVISLFLPCIAQFFVMKKERGWKFALATSAAVWLTATTVGILANYVALSTGWL</sequence>
<feature type="transmembrane region" description="Helical" evidence="15">
    <location>
        <begin position="432"/>
        <end position="451"/>
    </location>
</feature>
<keyword evidence="7 15" id="KW-1133">Transmembrane helix</keyword>
<keyword evidence="2 15" id="KW-0813">Transport</keyword>
<feature type="transmembrane region" description="Helical" evidence="15">
    <location>
        <begin position="255"/>
        <end position="274"/>
    </location>
</feature>
<feature type="transmembrane region" description="Helical" evidence="15">
    <location>
        <begin position="484"/>
        <end position="505"/>
    </location>
</feature>
<dbReference type="PANTHER" id="PTHR43185:SF1">
    <property type="entry name" value="FE(2+) TRANSPORTER FEOB"/>
    <property type="match status" value="1"/>
</dbReference>
<dbReference type="PRINTS" id="PR00326">
    <property type="entry name" value="GTP1OBG"/>
</dbReference>
<evidence type="ECO:0000256" key="9">
    <source>
        <dbReference type="ARBA" id="ARBA00023065"/>
    </source>
</evidence>
<feature type="binding site" evidence="13">
    <location>
        <begin position="111"/>
        <end position="114"/>
    </location>
    <ligand>
        <name>GTP</name>
        <dbReference type="ChEBI" id="CHEBI:37565"/>
        <label>1</label>
    </ligand>
</feature>
<keyword evidence="10 13" id="KW-0342">GTP-binding</keyword>
<evidence type="ECO:0000256" key="10">
    <source>
        <dbReference type="ARBA" id="ARBA00023134"/>
    </source>
</evidence>
<proteinExistence type="inferred from homology"/>
<evidence type="ECO:0000313" key="18">
    <source>
        <dbReference type="Proteomes" id="UP000262583"/>
    </source>
</evidence>
<reference evidence="17 18" key="1">
    <citation type="submission" date="2018-05" db="EMBL/GenBank/DDBJ databases">
        <title>A metagenomic window into the 2 km-deep terrestrial subsurface aquifer revealed taxonomically and functionally diverse microbial community comprising novel uncultured bacterial lineages.</title>
        <authorList>
            <person name="Kadnikov V.V."/>
            <person name="Mardanov A.V."/>
            <person name="Beletsky A.V."/>
            <person name="Banks D."/>
            <person name="Pimenov N.V."/>
            <person name="Frank Y.A."/>
            <person name="Karnachuk O.V."/>
            <person name="Ravin N.V."/>
        </authorList>
    </citation>
    <scope>NUCLEOTIDE SEQUENCE [LARGE SCALE GENOMIC DNA]</scope>
    <source>
        <strain evidence="17">BY</strain>
    </source>
</reference>
<feature type="binding site" evidence="14">
    <location>
        <position position="20"/>
    </location>
    <ligand>
        <name>Mg(2+)</name>
        <dbReference type="ChEBI" id="CHEBI:18420"/>
        <label>2</label>
    </ligand>
</feature>
<dbReference type="NCBIfam" id="TIGR00437">
    <property type="entry name" value="feoB"/>
    <property type="match status" value="1"/>
</dbReference>
<feature type="binding site" evidence="13">
    <location>
        <begin position="6"/>
        <end position="13"/>
    </location>
    <ligand>
        <name>GTP</name>
        <dbReference type="ChEBI" id="CHEBI:37565"/>
        <label>1</label>
    </ligand>
</feature>
<protein>
    <recommendedName>
        <fullName evidence="12 15">Ferrous iron transport protein B</fullName>
    </recommendedName>
</protein>
<dbReference type="CDD" id="cd01879">
    <property type="entry name" value="FeoB"/>
    <property type="match status" value="1"/>
</dbReference>
<feature type="binding site" evidence="13">
    <location>
        <begin position="51"/>
        <end position="54"/>
    </location>
    <ligand>
        <name>GTP</name>
        <dbReference type="ChEBI" id="CHEBI:37565"/>
        <label>1</label>
    </ligand>
</feature>
<evidence type="ECO:0000256" key="4">
    <source>
        <dbReference type="ARBA" id="ARBA00022496"/>
    </source>
</evidence>
<keyword evidence="4 15" id="KW-0410">Iron transport</keyword>
<feature type="binding site" evidence="14">
    <location>
        <position position="17"/>
    </location>
    <ligand>
        <name>Mg(2+)</name>
        <dbReference type="ChEBI" id="CHEBI:18420"/>
        <label>2</label>
    </ligand>
</feature>
<keyword evidence="9" id="KW-0406">Ion transport</keyword>
<keyword evidence="14" id="KW-0460">Magnesium</keyword>
<dbReference type="GO" id="GO:0015093">
    <property type="term" value="F:ferrous iron transmembrane transporter activity"/>
    <property type="evidence" value="ECO:0007669"/>
    <property type="project" value="UniProtKB-UniRule"/>
</dbReference>
<evidence type="ECO:0000259" key="16">
    <source>
        <dbReference type="PROSITE" id="PS51711"/>
    </source>
</evidence>
<dbReference type="Pfam" id="PF07670">
    <property type="entry name" value="Gate"/>
    <property type="match status" value="2"/>
</dbReference>
<dbReference type="InterPro" id="IPR011640">
    <property type="entry name" value="Fe2_transport_prot_B_C"/>
</dbReference>
<feature type="binding site" evidence="14">
    <location>
        <position position="21"/>
    </location>
    <ligand>
        <name>Mg(2+)</name>
        <dbReference type="ChEBI" id="CHEBI:18420"/>
        <label>2</label>
    </ligand>
</feature>
<keyword evidence="14" id="KW-0479">Metal-binding</keyword>
<accession>A0A2Z4Y6Q8</accession>
<keyword evidence="8 15" id="KW-0408">Iron</keyword>
<keyword evidence="5 15" id="KW-0812">Transmembrane</keyword>
<evidence type="ECO:0000256" key="1">
    <source>
        <dbReference type="ARBA" id="ARBA00004651"/>
    </source>
</evidence>
<evidence type="ECO:0000256" key="7">
    <source>
        <dbReference type="ARBA" id="ARBA00022989"/>
    </source>
</evidence>
<feature type="binding site" evidence="13">
    <location>
        <begin position="140"/>
        <end position="142"/>
    </location>
    <ligand>
        <name>GTP</name>
        <dbReference type="ChEBI" id="CHEBI:37565"/>
        <label>1</label>
    </ligand>
</feature>
<evidence type="ECO:0000256" key="6">
    <source>
        <dbReference type="ARBA" id="ARBA00022741"/>
    </source>
</evidence>
<dbReference type="InterPro" id="IPR030389">
    <property type="entry name" value="G_FEOB_dom"/>
</dbReference>
<dbReference type="Pfam" id="PF02421">
    <property type="entry name" value="FeoB_N"/>
    <property type="match status" value="1"/>
</dbReference>
<keyword evidence="3" id="KW-1003">Cell membrane</keyword>
<dbReference type="InterPro" id="IPR003373">
    <property type="entry name" value="Fe2_transport_prot-B"/>
</dbReference>
<dbReference type="AlphaFoldDB" id="A0A2Z4Y6Q8"/>
<comment type="similarity">
    <text evidence="15">Belongs to the TRAFAC class TrmE-Era-EngA-EngB-Septin-like GTPase superfamily. FeoB GTPase (TC 9.A.8) family.</text>
</comment>
<evidence type="ECO:0000256" key="2">
    <source>
        <dbReference type="ARBA" id="ARBA00022448"/>
    </source>
</evidence>
<comment type="function">
    <text evidence="15">Probable transporter of a GTP-driven Fe(2+) uptake system.</text>
</comment>
<evidence type="ECO:0000256" key="5">
    <source>
        <dbReference type="ARBA" id="ARBA00022692"/>
    </source>
</evidence>
<feature type="transmembrane region" description="Helical" evidence="15">
    <location>
        <begin position="368"/>
        <end position="390"/>
    </location>
</feature>
<evidence type="ECO:0000256" key="12">
    <source>
        <dbReference type="NCBIfam" id="TIGR00437"/>
    </source>
</evidence>
<dbReference type="PROSITE" id="PS51711">
    <property type="entry name" value="G_FEOB"/>
    <property type="match status" value="1"/>
</dbReference>
<name>A0A2Z4Y6Q8_SUMC1</name>
<dbReference type="Gene3D" id="3.40.50.300">
    <property type="entry name" value="P-loop containing nucleotide triphosphate hydrolases"/>
    <property type="match status" value="1"/>
</dbReference>
<dbReference type="GO" id="GO:0005525">
    <property type="term" value="F:GTP binding"/>
    <property type="evidence" value="ECO:0007669"/>
    <property type="project" value="UniProtKB-KW"/>
</dbReference>
<evidence type="ECO:0000256" key="3">
    <source>
        <dbReference type="ARBA" id="ARBA00022475"/>
    </source>
</evidence>
<dbReference type="InterPro" id="IPR006073">
    <property type="entry name" value="GTP-bd"/>
</dbReference>
<dbReference type="KEGG" id="schv:BRCON_1842"/>
<feature type="binding site" evidence="13">
    <location>
        <begin position="31"/>
        <end position="35"/>
    </location>
    <ligand>
        <name>GTP</name>
        <dbReference type="ChEBI" id="CHEBI:37565"/>
        <label>1</label>
    </ligand>
</feature>
<evidence type="ECO:0000256" key="15">
    <source>
        <dbReference type="RuleBase" id="RU362098"/>
    </source>
</evidence>
<dbReference type="GO" id="GO:0005886">
    <property type="term" value="C:plasma membrane"/>
    <property type="evidence" value="ECO:0007669"/>
    <property type="project" value="UniProtKB-SubCell"/>
</dbReference>
<dbReference type="GO" id="GO:0046872">
    <property type="term" value="F:metal ion binding"/>
    <property type="evidence" value="ECO:0007669"/>
    <property type="project" value="UniProtKB-KW"/>
</dbReference>
<evidence type="ECO:0000313" key="17">
    <source>
        <dbReference type="EMBL" id="AXA36619.1"/>
    </source>
</evidence>
<dbReference type="InterPro" id="IPR050860">
    <property type="entry name" value="FeoB_GTPase"/>
</dbReference>
<feature type="transmembrane region" description="Helical" evidence="15">
    <location>
        <begin position="329"/>
        <end position="348"/>
    </location>
</feature>
<evidence type="ECO:0000256" key="13">
    <source>
        <dbReference type="PIRSR" id="PIRSR603373-1"/>
    </source>
</evidence>
<keyword evidence="6 13" id="KW-0547">Nucleotide-binding</keyword>
<dbReference type="InterPro" id="IPR027417">
    <property type="entry name" value="P-loop_NTPase"/>
</dbReference>
<comment type="subcellular location">
    <subcellularLocation>
        <location evidence="15">Cell inner membrane</location>
        <topology evidence="15">Multi-pass membrane protein</topology>
    </subcellularLocation>
    <subcellularLocation>
        <location evidence="1">Cell membrane</location>
        <topology evidence="1">Multi-pass membrane protein</topology>
    </subcellularLocation>
</comment>
<dbReference type="InterPro" id="IPR011642">
    <property type="entry name" value="Gate_dom"/>
</dbReference>
<dbReference type="SUPFAM" id="SSF52540">
    <property type="entry name" value="P-loop containing nucleoside triphosphate hydrolases"/>
    <property type="match status" value="1"/>
</dbReference>
<gene>
    <name evidence="17" type="ORF">BRCON_1842</name>
</gene>
<evidence type="ECO:0000256" key="8">
    <source>
        <dbReference type="ARBA" id="ARBA00023004"/>
    </source>
</evidence>
<evidence type="ECO:0000256" key="11">
    <source>
        <dbReference type="ARBA" id="ARBA00023136"/>
    </source>
</evidence>
<feature type="transmembrane region" description="Helical" evidence="15">
    <location>
        <begin position="591"/>
        <end position="614"/>
    </location>
</feature>
<organism evidence="17 18">
    <name type="scientific">Sumerlaea chitinivorans</name>
    <dbReference type="NCBI Taxonomy" id="2250252"/>
    <lineage>
        <taxon>Bacteria</taxon>
        <taxon>Candidatus Sumerlaeota</taxon>
        <taxon>Candidatus Sumerlaeia</taxon>
        <taxon>Candidatus Sumerlaeales</taxon>
        <taxon>Candidatus Sumerlaeaceae</taxon>
        <taxon>Candidatus Sumerlaea</taxon>
    </lineage>
</organism>
<evidence type="ECO:0000256" key="14">
    <source>
        <dbReference type="PIRSR" id="PIRSR603373-2"/>
    </source>
</evidence>
<feature type="transmembrane region" description="Helical" evidence="15">
    <location>
        <begin position="402"/>
        <end position="425"/>
    </location>
</feature>
<keyword evidence="11 15" id="KW-0472">Membrane</keyword>